<dbReference type="Proteomes" id="UP000536275">
    <property type="component" value="Unassembled WGS sequence"/>
</dbReference>
<reference evidence="2 3" key="1">
    <citation type="submission" date="2020-03" db="EMBL/GenBank/DDBJ databases">
        <title>FDA dAtabase for Regulatory Grade micrObial Sequences (FDA-ARGOS): Supporting development and validation of Infectious Disease Dx tests.</title>
        <authorList>
            <person name="Campos J."/>
            <person name="Goldberg B."/>
            <person name="Tallon L."/>
            <person name="Sadzewicz L."/>
            <person name="Vavikolanu K."/>
            <person name="Mehta A."/>
            <person name="Aluvathingal J."/>
            <person name="Nadendla S."/>
            <person name="Nandy P."/>
            <person name="Geyer C."/>
            <person name="Yan Y."/>
            <person name="Sichtig H."/>
        </authorList>
    </citation>
    <scope>NUCLEOTIDE SEQUENCE [LARGE SCALE GENOMIC DNA]</scope>
    <source>
        <strain evidence="2 3">FDAARGOS_656</strain>
    </source>
</reference>
<feature type="compositionally biased region" description="Low complexity" evidence="1">
    <location>
        <begin position="9"/>
        <end position="42"/>
    </location>
</feature>
<evidence type="ECO:0000313" key="3">
    <source>
        <dbReference type="Proteomes" id="UP000536275"/>
    </source>
</evidence>
<accession>A0A8H6F6Z8</accession>
<feature type="region of interest" description="Disordered" evidence="1">
    <location>
        <begin position="1"/>
        <end position="62"/>
    </location>
</feature>
<gene>
    <name evidence="2" type="ORF">FOB64_000784</name>
</gene>
<sequence length="80" mass="8594">MSSKVEIQTNPATATPSLSPPSSSASTSVPPSSNKSTTTTKNNDNDNNKTSAQQDEVPMKRKNSANFKWILCIYNTSKTS</sequence>
<organism evidence="2 3">
    <name type="scientific">Candida albicans</name>
    <name type="common">Yeast</name>
    <dbReference type="NCBI Taxonomy" id="5476"/>
    <lineage>
        <taxon>Eukaryota</taxon>
        <taxon>Fungi</taxon>
        <taxon>Dikarya</taxon>
        <taxon>Ascomycota</taxon>
        <taxon>Saccharomycotina</taxon>
        <taxon>Pichiomycetes</taxon>
        <taxon>Debaryomycetaceae</taxon>
        <taxon>Candida/Lodderomyces clade</taxon>
        <taxon>Candida</taxon>
    </lineage>
</organism>
<dbReference type="EMBL" id="JABWAD010000009">
    <property type="protein sequence ID" value="KAF6072042.1"/>
    <property type="molecule type" value="Genomic_DNA"/>
</dbReference>
<proteinExistence type="predicted"/>
<comment type="caution">
    <text evidence="2">The sequence shown here is derived from an EMBL/GenBank/DDBJ whole genome shotgun (WGS) entry which is preliminary data.</text>
</comment>
<dbReference type="AlphaFoldDB" id="A0A8H6F6Z8"/>
<evidence type="ECO:0000256" key="1">
    <source>
        <dbReference type="SAM" id="MobiDB-lite"/>
    </source>
</evidence>
<evidence type="ECO:0000313" key="2">
    <source>
        <dbReference type="EMBL" id="KAF6072042.1"/>
    </source>
</evidence>
<name>A0A8H6F6Z8_CANAX</name>
<protein>
    <submittedName>
        <fullName evidence="2">Uncharacterized protein</fullName>
    </submittedName>
</protein>